<reference evidence="2 4" key="2">
    <citation type="submission" date="2016-11" db="EMBL/GenBank/DDBJ databases">
        <title>Genome sequencing of Amycolatopsis regifaucium.</title>
        <authorList>
            <person name="Mayilraj S."/>
            <person name="Kaur N."/>
        </authorList>
    </citation>
    <scope>NUCLEOTIDE SEQUENCE [LARGE SCALE GENOMIC DNA]</scope>
    <source>
        <strain evidence="2 4">GY080</strain>
    </source>
</reference>
<evidence type="ECO:0000313" key="2">
    <source>
        <dbReference type="EMBL" id="OKA03363.1"/>
    </source>
</evidence>
<gene>
    <name evidence="2" type="ORF">ATP06_0236780</name>
    <name evidence="1" type="ORF">AVL48_37190</name>
</gene>
<comment type="caution">
    <text evidence="1">The sequence shown here is derived from an EMBL/GenBank/DDBJ whole genome shotgun (WGS) entry which is preliminary data.</text>
</comment>
<name>A0A154MH96_9PSEU</name>
<protein>
    <submittedName>
        <fullName evidence="1">Uncharacterized protein</fullName>
    </submittedName>
</protein>
<dbReference type="AlphaFoldDB" id="A0A154MH96"/>
<proteinExistence type="predicted"/>
<evidence type="ECO:0000313" key="1">
    <source>
        <dbReference type="EMBL" id="KZB82889.1"/>
    </source>
</evidence>
<dbReference type="EMBL" id="LOBU02000034">
    <property type="protein sequence ID" value="OKA03363.1"/>
    <property type="molecule type" value="Genomic_DNA"/>
</dbReference>
<sequence length="114" mass="12780">MTNPPAELVWIDEQGLYLTEHDYTVWALAAHSVHRGKSGWSATDEWHLHRAYPDPEEVGWTAGTIPLDHGRWIARPGRRNLSRAKRIAAWIIANPEAAAGMMHHEIVQAAGEEA</sequence>
<dbReference type="EMBL" id="LQCI01000028">
    <property type="protein sequence ID" value="KZB82889.1"/>
    <property type="molecule type" value="Genomic_DNA"/>
</dbReference>
<accession>A0A154MH96</accession>
<dbReference type="Proteomes" id="UP000076321">
    <property type="component" value="Unassembled WGS sequence"/>
</dbReference>
<dbReference type="Proteomes" id="UP000186883">
    <property type="component" value="Unassembled WGS sequence"/>
</dbReference>
<evidence type="ECO:0000313" key="3">
    <source>
        <dbReference type="Proteomes" id="UP000076321"/>
    </source>
</evidence>
<organism evidence="1 3">
    <name type="scientific">Amycolatopsis regifaucium</name>
    <dbReference type="NCBI Taxonomy" id="546365"/>
    <lineage>
        <taxon>Bacteria</taxon>
        <taxon>Bacillati</taxon>
        <taxon>Actinomycetota</taxon>
        <taxon>Actinomycetes</taxon>
        <taxon>Pseudonocardiales</taxon>
        <taxon>Pseudonocardiaceae</taxon>
        <taxon>Amycolatopsis</taxon>
    </lineage>
</organism>
<evidence type="ECO:0000313" key="4">
    <source>
        <dbReference type="Proteomes" id="UP000186883"/>
    </source>
</evidence>
<keyword evidence="4" id="KW-1185">Reference proteome</keyword>
<dbReference type="RefSeq" id="WP_061988856.1">
    <property type="nucleotide sequence ID" value="NZ_FOPQ01000030.1"/>
</dbReference>
<reference evidence="1 3" key="1">
    <citation type="submission" date="2015-12" db="EMBL/GenBank/DDBJ databases">
        <title>Amycolatopsis regifaucium genome sequencing and assembly.</title>
        <authorList>
            <person name="Mayilraj S."/>
        </authorList>
    </citation>
    <scope>NUCLEOTIDE SEQUENCE [LARGE SCALE GENOMIC DNA]</scope>
    <source>
        <strain evidence="1 3">GY080</strain>
    </source>
</reference>